<evidence type="ECO:0000256" key="1">
    <source>
        <dbReference type="SAM" id="Phobius"/>
    </source>
</evidence>
<dbReference type="InterPro" id="IPR006976">
    <property type="entry name" value="VanZ-like"/>
</dbReference>
<feature type="transmembrane region" description="Helical" evidence="1">
    <location>
        <begin position="7"/>
        <end position="25"/>
    </location>
</feature>
<keyword evidence="1" id="KW-0472">Membrane</keyword>
<organism evidence="3 4">
    <name type="scientific">Enterococcus florum</name>
    <dbReference type="NCBI Taxonomy" id="2480627"/>
    <lineage>
        <taxon>Bacteria</taxon>
        <taxon>Bacillati</taxon>
        <taxon>Bacillota</taxon>
        <taxon>Bacilli</taxon>
        <taxon>Lactobacillales</taxon>
        <taxon>Enterococcaceae</taxon>
        <taxon>Enterococcus</taxon>
    </lineage>
</organism>
<sequence>MRKLISAIVSGIASYVVIYFLALPTLTRYPRLAGVMERFAFTDEALWLFLFLSLWLFYVQWERRRLSVVYLYLFYSVYGLLLFIVLFTKAQQYHSLNVNPFEMPLRTGTQAAEFLLNVVYFIPLGILYGIRASWKEAVFLSIATILGVETLQYVFYLGTFDIWDIFTNLAGCGLGYLMCAKMKVRFVEEQKGM</sequence>
<accession>A0A4P5P780</accession>
<evidence type="ECO:0000313" key="4">
    <source>
        <dbReference type="Proteomes" id="UP000290567"/>
    </source>
</evidence>
<feature type="transmembrane region" description="Helical" evidence="1">
    <location>
        <begin position="45"/>
        <end position="61"/>
    </location>
</feature>
<evidence type="ECO:0000313" key="3">
    <source>
        <dbReference type="EMBL" id="GCF93306.1"/>
    </source>
</evidence>
<keyword evidence="1" id="KW-0812">Transmembrane</keyword>
<feature type="domain" description="VanZ-like" evidence="2">
    <location>
        <begin position="78"/>
        <end position="179"/>
    </location>
</feature>
<feature type="transmembrane region" description="Helical" evidence="1">
    <location>
        <begin position="108"/>
        <end position="130"/>
    </location>
</feature>
<dbReference type="OrthoDB" id="4822551at2"/>
<gene>
    <name evidence="3" type="ORF">NRIC_11970</name>
</gene>
<comment type="caution">
    <text evidence="3">The sequence shown here is derived from an EMBL/GenBank/DDBJ whole genome shotgun (WGS) entry which is preliminary data.</text>
</comment>
<protein>
    <recommendedName>
        <fullName evidence="2">VanZ-like domain-containing protein</fullName>
    </recommendedName>
</protein>
<reference evidence="4" key="1">
    <citation type="submission" date="2019-02" db="EMBL/GenBank/DDBJ databases">
        <title>Draft genome sequence of Enterococcus sp. Gos25-1.</title>
        <authorList>
            <person name="Tanaka N."/>
            <person name="Shiwa Y."/>
            <person name="Fujita N."/>
        </authorList>
    </citation>
    <scope>NUCLEOTIDE SEQUENCE [LARGE SCALE GENOMIC DNA]</scope>
    <source>
        <strain evidence="4">Gos25-1</strain>
    </source>
</reference>
<feature type="transmembrane region" description="Helical" evidence="1">
    <location>
        <begin position="68"/>
        <end position="88"/>
    </location>
</feature>
<name>A0A4P5P780_9ENTE</name>
<keyword evidence="1" id="KW-1133">Transmembrane helix</keyword>
<dbReference type="Pfam" id="PF04892">
    <property type="entry name" value="VanZ"/>
    <property type="match status" value="1"/>
</dbReference>
<dbReference type="EMBL" id="BJCC01000009">
    <property type="protein sequence ID" value="GCF93306.1"/>
    <property type="molecule type" value="Genomic_DNA"/>
</dbReference>
<evidence type="ECO:0000259" key="2">
    <source>
        <dbReference type="Pfam" id="PF04892"/>
    </source>
</evidence>
<feature type="transmembrane region" description="Helical" evidence="1">
    <location>
        <begin position="137"/>
        <end position="156"/>
    </location>
</feature>
<proteinExistence type="predicted"/>
<dbReference type="AlphaFoldDB" id="A0A4P5P780"/>
<dbReference type="RefSeq" id="WP_146621763.1">
    <property type="nucleotide sequence ID" value="NZ_BJCC01000009.1"/>
</dbReference>
<dbReference type="Proteomes" id="UP000290567">
    <property type="component" value="Unassembled WGS sequence"/>
</dbReference>
<keyword evidence="4" id="KW-1185">Reference proteome</keyword>